<name>A0A317PJZ6_9HYPH</name>
<evidence type="ECO:0000256" key="3">
    <source>
        <dbReference type="ARBA" id="ARBA00013021"/>
    </source>
</evidence>
<evidence type="ECO:0000256" key="7">
    <source>
        <dbReference type="ARBA" id="ARBA00023002"/>
    </source>
</evidence>
<dbReference type="Proteomes" id="UP000246352">
    <property type="component" value="Unassembled WGS sequence"/>
</dbReference>
<dbReference type="GO" id="GO:0033554">
    <property type="term" value="P:cellular response to stress"/>
    <property type="evidence" value="ECO:0007669"/>
    <property type="project" value="TreeGrafter"/>
</dbReference>
<dbReference type="InterPro" id="IPR036249">
    <property type="entry name" value="Thioredoxin-like_sf"/>
</dbReference>
<dbReference type="InterPro" id="IPR024706">
    <property type="entry name" value="Peroxiredoxin_AhpC-typ"/>
</dbReference>
<dbReference type="RefSeq" id="WP_110032242.1">
    <property type="nucleotide sequence ID" value="NZ_QGTR01000003.1"/>
</dbReference>
<dbReference type="Gene3D" id="3.40.30.10">
    <property type="entry name" value="Glutaredoxin"/>
    <property type="match status" value="1"/>
</dbReference>
<evidence type="ECO:0000259" key="13">
    <source>
        <dbReference type="PROSITE" id="PS51352"/>
    </source>
</evidence>
<proteinExistence type="inferred from homology"/>
<evidence type="ECO:0000256" key="10">
    <source>
        <dbReference type="ARBA" id="ARBA00032077"/>
    </source>
</evidence>
<evidence type="ECO:0000256" key="11">
    <source>
        <dbReference type="ARBA" id="ARBA00047572"/>
    </source>
</evidence>
<keyword evidence="7" id="KW-0560">Oxidoreductase</keyword>
<evidence type="ECO:0000256" key="2">
    <source>
        <dbReference type="ARBA" id="ARBA00011654"/>
    </source>
</evidence>
<evidence type="ECO:0000256" key="12">
    <source>
        <dbReference type="PIRSR" id="PIRSR000239-1"/>
    </source>
</evidence>
<dbReference type="NCBIfam" id="NF009668">
    <property type="entry name" value="PRK13189.1"/>
    <property type="match status" value="1"/>
</dbReference>
<dbReference type="OrthoDB" id="9812811at2"/>
<comment type="caution">
    <text evidence="14">The sequence shown here is derived from an EMBL/GenBank/DDBJ whole genome shotgun (WGS) entry which is preliminary data.</text>
</comment>
<dbReference type="PIRSF" id="PIRSF000239">
    <property type="entry name" value="AHPC"/>
    <property type="match status" value="1"/>
</dbReference>
<dbReference type="GO" id="GO:0042744">
    <property type="term" value="P:hydrogen peroxide catabolic process"/>
    <property type="evidence" value="ECO:0007669"/>
    <property type="project" value="TreeGrafter"/>
</dbReference>
<dbReference type="InterPro" id="IPR000866">
    <property type="entry name" value="AhpC/TSA"/>
</dbReference>
<feature type="domain" description="Thioredoxin" evidence="13">
    <location>
        <begin position="3"/>
        <end position="159"/>
    </location>
</feature>
<dbReference type="Pfam" id="PF10417">
    <property type="entry name" value="1-cysPrx_C"/>
    <property type="match status" value="1"/>
</dbReference>
<accession>A0A317PJZ6</accession>
<dbReference type="EMBL" id="QGTR01000003">
    <property type="protein sequence ID" value="PWV99974.1"/>
    <property type="molecule type" value="Genomic_DNA"/>
</dbReference>
<sequence>MTLHIGEIAPNFQVETTQGPIDFHAWIGRSWVFFFSHPADFTPVCTTELGRTAQLAAAFAARNVKSIGLSTDTVAEHRAWIADVDDTQHTTVDFPVIADPDLKVAKLYGMIHPTESLTAAVRAVFIIDPSARIRLTMTYPMNVGRNFDEILRVIDALQLADARRIATPADWRPGQRVIIPPSISDEQARDLFPQGWNEIRPWLRTTSVSDAEADEAE</sequence>
<dbReference type="CDD" id="cd03016">
    <property type="entry name" value="PRX_1cys"/>
    <property type="match status" value="1"/>
</dbReference>
<dbReference type="FunFam" id="3.30.1020.10:FF:000001">
    <property type="entry name" value="1-Cys peroxiredoxin"/>
    <property type="match status" value="1"/>
</dbReference>
<dbReference type="InterPro" id="IPR019479">
    <property type="entry name" value="Peroxiredoxin_C"/>
</dbReference>
<dbReference type="PANTHER" id="PTHR10681">
    <property type="entry name" value="THIOREDOXIN PEROXIDASE"/>
    <property type="match status" value="1"/>
</dbReference>
<dbReference type="FunFam" id="3.40.30.10:FF:000011">
    <property type="entry name" value="Peroxiredoxin PRX1"/>
    <property type="match status" value="1"/>
</dbReference>
<dbReference type="Gene3D" id="3.30.1020.10">
    <property type="entry name" value="Antioxidant, Horf6, Chain A, domain2"/>
    <property type="match status" value="1"/>
</dbReference>
<dbReference type="InterPro" id="IPR013766">
    <property type="entry name" value="Thioredoxin_domain"/>
</dbReference>
<dbReference type="AlphaFoldDB" id="A0A317PJZ6"/>
<keyword evidence="15" id="KW-1185">Reference proteome</keyword>
<dbReference type="PANTHER" id="PTHR10681:SF121">
    <property type="entry name" value="ALKYL HYDROPEROXIDE REDUCTASE C"/>
    <property type="match status" value="1"/>
</dbReference>
<dbReference type="GO" id="GO:0005829">
    <property type="term" value="C:cytosol"/>
    <property type="evidence" value="ECO:0007669"/>
    <property type="project" value="TreeGrafter"/>
</dbReference>
<comment type="catalytic activity">
    <reaction evidence="11">
        <text>a hydroperoxide + NADH + H(+) = an alcohol + NAD(+) + H2O</text>
        <dbReference type="Rhea" id="RHEA:62628"/>
        <dbReference type="ChEBI" id="CHEBI:15377"/>
        <dbReference type="ChEBI" id="CHEBI:15378"/>
        <dbReference type="ChEBI" id="CHEBI:30879"/>
        <dbReference type="ChEBI" id="CHEBI:35924"/>
        <dbReference type="ChEBI" id="CHEBI:57540"/>
        <dbReference type="ChEBI" id="CHEBI:57945"/>
        <dbReference type="EC" id="1.11.1.26"/>
    </reaction>
</comment>
<dbReference type="EC" id="1.11.1.26" evidence="3"/>
<evidence type="ECO:0000256" key="5">
    <source>
        <dbReference type="ARBA" id="ARBA00022559"/>
    </source>
</evidence>
<dbReference type="SUPFAM" id="SSF52833">
    <property type="entry name" value="Thioredoxin-like"/>
    <property type="match status" value="1"/>
</dbReference>
<dbReference type="GO" id="GO:0008379">
    <property type="term" value="F:thioredoxin peroxidase activity"/>
    <property type="evidence" value="ECO:0007669"/>
    <property type="project" value="TreeGrafter"/>
</dbReference>
<dbReference type="InterPro" id="IPR045020">
    <property type="entry name" value="PRX_1cys"/>
</dbReference>
<comment type="similarity">
    <text evidence="9">Belongs to the peroxiredoxin family. Prx6 subfamily.</text>
</comment>
<gene>
    <name evidence="14" type="ORF">DFR52_103176</name>
</gene>
<evidence type="ECO:0000256" key="9">
    <source>
        <dbReference type="ARBA" id="ARBA00025719"/>
    </source>
</evidence>
<evidence type="ECO:0000256" key="6">
    <source>
        <dbReference type="ARBA" id="ARBA00022862"/>
    </source>
</evidence>
<keyword evidence="6" id="KW-0049">Antioxidant</keyword>
<keyword evidence="5" id="KW-0575">Peroxidase</keyword>
<keyword evidence="8" id="KW-0676">Redox-active center</keyword>
<dbReference type="InterPro" id="IPR050217">
    <property type="entry name" value="Peroxiredoxin"/>
</dbReference>
<feature type="active site" description="Cysteine sulfenic acid (-SOH) intermediate; for peroxidase activity" evidence="12">
    <location>
        <position position="45"/>
    </location>
</feature>
<evidence type="ECO:0000313" key="14">
    <source>
        <dbReference type="EMBL" id="PWV99974.1"/>
    </source>
</evidence>
<dbReference type="GO" id="GO:0102039">
    <property type="term" value="F:NADH-dependent peroxiredoxin activity"/>
    <property type="evidence" value="ECO:0007669"/>
    <property type="project" value="UniProtKB-EC"/>
</dbReference>
<protein>
    <recommendedName>
        <fullName evidence="4">Alkyl hydroperoxide reductase C</fullName>
        <ecNumber evidence="3">1.11.1.26</ecNumber>
    </recommendedName>
    <alternativeName>
        <fullName evidence="10">Peroxiredoxin</fullName>
    </alternativeName>
</protein>
<dbReference type="PROSITE" id="PS51352">
    <property type="entry name" value="THIOREDOXIN_2"/>
    <property type="match status" value="1"/>
</dbReference>
<evidence type="ECO:0000256" key="1">
    <source>
        <dbReference type="ARBA" id="ARBA00009796"/>
    </source>
</evidence>
<dbReference type="Pfam" id="PF00578">
    <property type="entry name" value="AhpC-TSA"/>
    <property type="match status" value="1"/>
</dbReference>
<dbReference type="GO" id="GO:0045454">
    <property type="term" value="P:cell redox homeostasis"/>
    <property type="evidence" value="ECO:0007669"/>
    <property type="project" value="TreeGrafter"/>
</dbReference>
<evidence type="ECO:0000313" key="15">
    <source>
        <dbReference type="Proteomes" id="UP000246352"/>
    </source>
</evidence>
<comment type="similarity">
    <text evidence="1">Belongs to the peroxiredoxin family. AhpC/Prx1 subfamily.</text>
</comment>
<reference evidence="14 15" key="1">
    <citation type="submission" date="2018-05" db="EMBL/GenBank/DDBJ databases">
        <title>Genomic Encyclopedia of Type Strains, Phase IV (KMG-IV): sequencing the most valuable type-strain genomes for metagenomic binning, comparative biology and taxonomic classification.</title>
        <authorList>
            <person name="Goeker M."/>
        </authorList>
    </citation>
    <scope>NUCLEOTIDE SEQUENCE [LARGE SCALE GENOMIC DNA]</scope>
    <source>
        <strain evidence="14 15">DSM 16791</strain>
    </source>
</reference>
<comment type="subunit">
    <text evidence="2">Homodimer; disulfide-linked, upon oxidation. 5 homodimers assemble to form a ring-like decamer.</text>
</comment>
<evidence type="ECO:0000256" key="8">
    <source>
        <dbReference type="ARBA" id="ARBA00023284"/>
    </source>
</evidence>
<dbReference type="GO" id="GO:0006979">
    <property type="term" value="P:response to oxidative stress"/>
    <property type="evidence" value="ECO:0007669"/>
    <property type="project" value="TreeGrafter"/>
</dbReference>
<evidence type="ECO:0000256" key="4">
    <source>
        <dbReference type="ARBA" id="ARBA00017462"/>
    </source>
</evidence>
<organism evidence="14 15">
    <name type="scientific">Hoeflea marina</name>
    <dbReference type="NCBI Taxonomy" id="274592"/>
    <lineage>
        <taxon>Bacteria</taxon>
        <taxon>Pseudomonadati</taxon>
        <taxon>Pseudomonadota</taxon>
        <taxon>Alphaproteobacteria</taxon>
        <taxon>Hyphomicrobiales</taxon>
        <taxon>Rhizobiaceae</taxon>
        <taxon>Hoeflea</taxon>
    </lineage>
</organism>